<dbReference type="Proteomes" id="UP000221250">
    <property type="component" value="Segment"/>
</dbReference>
<name>A0A1S6L371_9CAUD</name>
<protein>
    <submittedName>
        <fullName evidence="1">Uncharacterized protein</fullName>
    </submittedName>
</protein>
<evidence type="ECO:0000313" key="2">
    <source>
        <dbReference type="Proteomes" id="UP000221250"/>
    </source>
</evidence>
<reference evidence="1 2" key="1">
    <citation type="submission" date="2017-01" db="EMBL/GenBank/DDBJ databases">
        <authorList>
            <person name="Mah S.A."/>
            <person name="Swanson W.J."/>
            <person name="Moy G.W."/>
            <person name="Vacquier V.D."/>
        </authorList>
    </citation>
    <scope>NUCLEOTIDE SEQUENCE [LARGE SCALE GENOMIC DNA]</scope>
</reference>
<organism evidence="1 2">
    <name type="scientific">Erwinia phage vB_EamM_Yoloswag</name>
    <dbReference type="NCBI Taxonomy" id="1958956"/>
    <lineage>
        <taxon>Viruses</taxon>
        <taxon>Duplodnaviria</taxon>
        <taxon>Heunggongvirae</taxon>
        <taxon>Uroviricota</taxon>
        <taxon>Caudoviricetes</taxon>
        <taxon>Yoloswagvirus</taxon>
        <taxon>Yoloswagvirus yoloswag</taxon>
    </lineage>
</organism>
<accession>A0A1S6L371</accession>
<evidence type="ECO:0000313" key="1">
    <source>
        <dbReference type="EMBL" id="AQT28628.1"/>
    </source>
</evidence>
<proteinExistence type="predicted"/>
<dbReference type="EMBL" id="KY448244">
    <property type="protein sequence ID" value="AQT28628.1"/>
    <property type="molecule type" value="Genomic_DNA"/>
</dbReference>
<keyword evidence="2" id="KW-1185">Reference proteome</keyword>
<gene>
    <name evidence="1" type="ORF">YOLOSWAG_148</name>
</gene>
<sequence length="1367" mass="150495">MSNQIKTIIANAETSWTTDLPLENVSGDLVFHVVGGTFSDGSAQKTISPNVGVYSLALKGTPPTDQSTVQQVAVYYEMEGEWVLSQDASRILARQQTKEIDYRIQRSGFGALPKNAALTSPYYGAIISGGVAQPTDANLKAAIEAGDYRALAQMPSAPFNTTRSPYLIHDKPNGALYVLNAADTVADLRVGYKFTDDEDGTLATAIERIDPAGTERQFVLFYTNGQIRVYDKSFALINIVQATASDVTRAVYRRKGIGSNTVDSVVLLTSLGVAHYLDASFAEQNTRQDKFYTDASDSYDVLCTRSGQLVGQTVSNAPTDFAFYQFVPSSLIAIGVRATTGDICQFNIRDNAEYAPSRNLVKNDRVVYNTTSDWSVAGIVPAGGFDTTGGDGVFDFANAASSVTTNRDGWSYLGIFGTPYEVSDSTTRRFFSVARPTNNLTHLNVRDYSATLPQFDQAGSDSVTFTLVVESGDADIPLEIKLPNGVVWTAKINGESVRYVRDGDQVEFTVSHPNITQHSFPISIGRSTTLFEQQPDTMPDAFDFVDVSGIEDGEVYQTEEITITGINTRVPVSVTVNGQPAEDNVQIFINGEQAIEPFMISNGGKLRLEVLHEGDTSRVVVSVGSGVCDFGIFTVPEPRLNTIRNWAYQPRDVEVVSDAITNPGPQRLTLTITNTTAKFNNDQQTVTLAAGQSATISFTPPANEQYVIPFDTEQNHYEWQVWADDHWLDPQPETDRAERYVFADSGDISFDAIPENFYTHIRVPAGILLQVNGEYVDLPLDVRGVYKEQTEIRNLECSTTVLKMEGLPSHDQPHTIMLGDAALEWLYDFTEDPTYSGQADSVILPVAQHYETVDSTEIQTVDQQHVVEVDCMTAEFDQAFESQDSRVVVASFASRFEPHMDSVVGSSYDRMFVESTAWIDTVFIREFETRADFNQAEFDSRFIPIEAGVISTAFDRGFSDKQSHLILDAEIDQQYQEGGSGFDSAMFQMRGPNTVSIAEYLHVDAASANLLRSGKALHQNAAQVNLSRAGDANNIDSLAPRTVPMLRPERVDQANAELVKGVVPYVLDNDRLSLVRPSGLIQQSSLQHNVATATVYHTDTATPDVFKAMPQYAIDTGRAVWRQYKVPNKYTNMTPRWTHIPRVTFTYAMTVAYSNKRKPYQLSTVGKVAQATRWFSLDLEARYVESSGQLSQIDGSAARTVQAPKSYQQKLTADRAFSNTVSSQNTNEPRKIDAPKVNPIAMSVGYTVGALVKSVEPAASNRVKTTVLAVTRQQPRRPVVKAIHVPRAEIVTFVTEVSQGETDPLKQGYFETEQLALQNAVQVWGHDPSAVYAIKQPNGYWTWAQVIPCENTCGVYGCDTRGYLSGG</sequence>